<evidence type="ECO:0000313" key="2">
    <source>
        <dbReference type="Proteomes" id="UP000544331"/>
    </source>
</evidence>
<organism evidence="1 2">
    <name type="scientific">Fusarium mundagurra</name>
    <dbReference type="NCBI Taxonomy" id="1567541"/>
    <lineage>
        <taxon>Eukaryota</taxon>
        <taxon>Fungi</taxon>
        <taxon>Dikarya</taxon>
        <taxon>Ascomycota</taxon>
        <taxon>Pezizomycotina</taxon>
        <taxon>Sordariomycetes</taxon>
        <taxon>Hypocreomycetidae</taxon>
        <taxon>Hypocreales</taxon>
        <taxon>Nectriaceae</taxon>
        <taxon>Fusarium</taxon>
        <taxon>Fusarium fujikuroi species complex</taxon>
    </lineage>
</organism>
<dbReference type="Proteomes" id="UP000544331">
    <property type="component" value="Unassembled WGS sequence"/>
</dbReference>
<proteinExistence type="predicted"/>
<dbReference type="AlphaFoldDB" id="A0A8H5Z8V4"/>
<evidence type="ECO:0000313" key="1">
    <source>
        <dbReference type="EMBL" id="KAF5725161.1"/>
    </source>
</evidence>
<protein>
    <submittedName>
        <fullName evidence="1">Uncharacterized protein</fullName>
    </submittedName>
</protein>
<keyword evidence="2" id="KW-1185">Reference proteome</keyword>
<gene>
    <name evidence="1" type="ORF">FMUND_84</name>
</gene>
<comment type="caution">
    <text evidence="1">The sequence shown here is derived from an EMBL/GenBank/DDBJ whole genome shotgun (WGS) entry which is preliminary data.</text>
</comment>
<accession>A0A8H5Z8V4</accession>
<dbReference type="EMBL" id="JAAOAN010000011">
    <property type="protein sequence ID" value="KAF5725161.1"/>
    <property type="molecule type" value="Genomic_DNA"/>
</dbReference>
<reference evidence="1 2" key="1">
    <citation type="submission" date="2020-05" db="EMBL/GenBank/DDBJ databases">
        <title>Identification and distribution of gene clusters putatively required for synthesis of sphingolipid metabolism inhibitors in phylogenetically diverse species of the filamentous fungus Fusarium.</title>
        <authorList>
            <person name="Kim H.-S."/>
            <person name="Busman M."/>
            <person name="Brown D.W."/>
            <person name="Divon H."/>
            <person name="Uhlig S."/>
            <person name="Proctor R.H."/>
        </authorList>
    </citation>
    <scope>NUCLEOTIDE SEQUENCE [LARGE SCALE GENOMIC DNA]</scope>
    <source>
        <strain evidence="1 2">NRRL 66235</strain>
    </source>
</reference>
<sequence>MFLCEADQFISLTSLLDEEDREDNGIQKDVLSDACGELGEAWCKLAALPKFIYYMSFIRPSTEAVPDLIGSVHMPDVGDDDDDDETLLGALLEDSRVAPFLLQDGRP</sequence>
<name>A0A8H5Z8V4_9HYPO</name>